<dbReference type="Gene3D" id="1.10.150.240">
    <property type="entry name" value="Putative phosphatase, domain 2"/>
    <property type="match status" value="1"/>
</dbReference>
<proteinExistence type="predicted"/>
<name>A0A395XR81_9FIRM</name>
<dbReference type="InterPro" id="IPR023214">
    <property type="entry name" value="HAD_sf"/>
</dbReference>
<evidence type="ECO:0000313" key="2">
    <source>
        <dbReference type="Proteomes" id="UP000266376"/>
    </source>
</evidence>
<sequence length="202" mass="23669">MDNYLTENIDTVIFDIGNVLIHFAWEDYLHDLGYEGAMFDRVADAVFRSDDWDKGDSGLYTTQEWLDSFIENDPEIEEDISKVFEGFGASIVPYPVTERWLSYIREKGMKMYYLSNYSDEMYCQSEEQLSFLKTFDGGVFSWKEKCMKPDPKIYEILLKRYKIVPEQALFFDDRPENVEGARKVGINGVVFNTDIPLQMLEK</sequence>
<dbReference type="SFLD" id="SFLDS00003">
    <property type="entry name" value="Haloacid_Dehalogenase"/>
    <property type="match status" value="1"/>
</dbReference>
<dbReference type="EMBL" id="QSAJ01000002">
    <property type="protein sequence ID" value="RGW55648.1"/>
    <property type="molecule type" value="Genomic_DNA"/>
</dbReference>
<dbReference type="CDD" id="cd02603">
    <property type="entry name" value="HAD_sEH-N_like"/>
    <property type="match status" value="1"/>
</dbReference>
<dbReference type="InterPro" id="IPR006439">
    <property type="entry name" value="HAD-SF_hydro_IA"/>
</dbReference>
<protein>
    <submittedName>
        <fullName evidence="1">HAD family phosphatase</fullName>
    </submittedName>
</protein>
<dbReference type="Pfam" id="PF00702">
    <property type="entry name" value="Hydrolase"/>
    <property type="match status" value="1"/>
</dbReference>
<dbReference type="Proteomes" id="UP000266376">
    <property type="component" value="Unassembled WGS sequence"/>
</dbReference>
<dbReference type="NCBIfam" id="TIGR01509">
    <property type="entry name" value="HAD-SF-IA-v3"/>
    <property type="match status" value="1"/>
</dbReference>
<dbReference type="InterPro" id="IPR023198">
    <property type="entry name" value="PGP-like_dom2"/>
</dbReference>
<dbReference type="SUPFAM" id="SSF56784">
    <property type="entry name" value="HAD-like"/>
    <property type="match status" value="1"/>
</dbReference>
<dbReference type="AlphaFoldDB" id="A0A395XR81"/>
<gene>
    <name evidence="1" type="ORF">DWV67_00825</name>
</gene>
<comment type="caution">
    <text evidence="1">The sequence shown here is derived from an EMBL/GenBank/DDBJ whole genome shotgun (WGS) entry which is preliminary data.</text>
</comment>
<evidence type="ECO:0000313" key="1">
    <source>
        <dbReference type="EMBL" id="RGW55648.1"/>
    </source>
</evidence>
<dbReference type="InterPro" id="IPR036412">
    <property type="entry name" value="HAD-like_sf"/>
</dbReference>
<dbReference type="SFLD" id="SFLDG01129">
    <property type="entry name" value="C1.5:_HAD__Beta-PGM__Phosphata"/>
    <property type="match status" value="1"/>
</dbReference>
<organism evidence="1 2">
    <name type="scientific">Dorea formicigenerans</name>
    <dbReference type="NCBI Taxonomy" id="39486"/>
    <lineage>
        <taxon>Bacteria</taxon>
        <taxon>Bacillati</taxon>
        <taxon>Bacillota</taxon>
        <taxon>Clostridia</taxon>
        <taxon>Lachnospirales</taxon>
        <taxon>Lachnospiraceae</taxon>
        <taxon>Dorea</taxon>
    </lineage>
</organism>
<accession>A0A395XR81</accession>
<reference evidence="1 2" key="1">
    <citation type="submission" date="2018-08" db="EMBL/GenBank/DDBJ databases">
        <title>A genome reference for cultivated species of the human gut microbiota.</title>
        <authorList>
            <person name="Zou Y."/>
            <person name="Xue W."/>
            <person name="Luo G."/>
        </authorList>
    </citation>
    <scope>NUCLEOTIDE SEQUENCE [LARGE SCALE GENOMIC DNA]</scope>
    <source>
        <strain evidence="1 2">AF12-11</strain>
    </source>
</reference>
<dbReference type="PANTHER" id="PTHR43611:SF3">
    <property type="entry name" value="FLAVIN MONONUCLEOTIDE HYDROLASE 1, CHLOROPLATIC"/>
    <property type="match status" value="1"/>
</dbReference>
<dbReference type="PRINTS" id="PR00413">
    <property type="entry name" value="HADHALOGNASE"/>
</dbReference>
<dbReference type="Gene3D" id="3.40.50.1000">
    <property type="entry name" value="HAD superfamily/HAD-like"/>
    <property type="match status" value="1"/>
</dbReference>
<dbReference type="PANTHER" id="PTHR43611">
    <property type="entry name" value="ALPHA-D-GLUCOSE 1-PHOSPHATE PHOSPHATASE"/>
    <property type="match status" value="1"/>
</dbReference>